<feature type="compositionally biased region" description="Low complexity" evidence="1">
    <location>
        <begin position="916"/>
        <end position="929"/>
    </location>
</feature>
<sequence length="3878" mass="408939">MHKFPLCGEMAPEDERDLIEAVVTCEGNLHDPDFSDRFQSIVSKLKSILYTTTNKKQPLKVRKIEPWNSVRVTISIPKEAAQRLRLLAQQGSNVLRQLGILSVQVEGDQVISLTLAGRFNEPQEVILRQSNEATNSSASTAPSAASSLCSTTSSVASTSSVPTPIVPVAGPSGVMVSLDILSSSTSSAFRSPNVVAPSGESIPFPPKNAAVGPRPTLGGPFPFASMTHAAHTMQRSETSSSTQIPSVTNSTNSTPSPTSNNANAIPASAAPVIPVSVASGSVVRNNSTKVTVSPSTPPPTLTPQPLSAPGRKNNNNNNVNSPNVNVVSKPQPVLVTAVVNVKNNNSSNNNSNNGSSQNNGNNSTNSSFIPPSNPPNVVVVVNSTNFSKPAQVQGDAKLNPSQQVQHLQHHHSKLQTVLKTTSTGVTHSLGKDKEPTPPPIGLHGNPQLTSSGKPRQFLINPRTGNLEPMPSESSSDSEGDEPETAPGTAQSRVSHVLKSSKGKDNPTVTAGWDKLSLPPPKPVKITLDALKLNRLTNPGSAGVISRKSREDLETTPSLAKENSIAYVNNTNPVDKIKKLRLKIEKTESLTPASYKMDVAYVKKSEKSSVSTVMSSSGASASLGGQFAANPSSTVSCGLSSTQTSLPIQSDVPRVPPLHISLRGKNAAVVVSPRRDENKDVPNTLSSSPTSISPSSHNDNKPVTVSVNPQKSTSSASRAIKRTKIRLKSSDGSSHLEESVIIKKTGKSIQPRPLPPTTSADEREDPLKARLKSEEKFNSSSLSSDLSKASISKSAAVSDLIPGPPGTIVNVNVMSPSSTSTTGIPKVKKHRRKSEILSSRQVFISSQSREKGELSRPSVVEASQLMKLLSQQVSIKDEEGFQSSAVSIPSAPSLATPLVPSALISCDSDKELETRTSLLPSGSSSVLPSPADKLPSDMITAALPLGKDTDNTPRDEHHSMNSALSPTKVSDIPKHNEGSSVEVEMTSTAIPDTKLSKSPHEKPIPDLVALPLPQSSLDSTKTEVNTSQSLMFSLSSSTSSQPPTILSTQSTSTSSQLRVPSRKGILSPVFATTMANSPVQSSDVVGSGIVSAVTQSAIVSRSVSELVMVNPVGKLSPSGPGLTSTAIVTPVTSSSFVKSSNQSLGSSILNQMLTGKEPSELILPAASTCKVLPSTTVSSAASLLVNPVAALPMTGNPTTVSSAMLLSKVQTPSSSTSAEVLLEEERKSDGIKLLCSKLDSVVESTAALMDFVVATSSSSANIAPQSLQLPEQPVTADSKFNPLDDLSTSSKSNASVVLLAPKVVEEDGTMEVEEPHDHVQVREKNESSLGEVLVDAKVPVVLGESEMETDRGVVVSSPTTVMAAPNISSLPLDPLPLRLMALSLPSATGVTSSSSSGGKPEDQSGIPGEDSGIDSMDALSEKSPNQGESPARKNENDHHFCDNSTSSSHSHSQLHPKNSPASDRSATADFEGGAPLPIVQSALTPTLPSAHQLSGDSSDEQNTCNVLGIDSVVEMEVVAEVDNTAGVENVISEGSVVGVNNVISEGSAVEVDNVISEGSAVEVDNVISVDSSVVGIDNVISVDSVVGDDNVVSVESAVGVGSVISVDSVVGDGNVISVDSDVGDGNVINVDSVVGDDNVISVDSVVGDDNVISVDSVVGDDNVISVDSLVGGDTVIGVDSVVGVDTVISVDSLVGVDSVIVSEPSTVNVPNLSESSVAITTTPVLLTTTALDISTASTSDDRNEPERETSPIRNKVPLSIPSSILVAPCASSTLKTLLTCPEEPQLEQPSLQAEPPLPCHNIDDSDSTYDSVPIRHHGHDGNSTQESISADNNPQEVIHLKPLSSPANLPDDVATASTATSNTTFFAVAGSPTRSVEPESPSPIPLPPSSNESVCLNAPTQGVDNLPLAQVSQIVPQEELLVIDQPPSVVLAESSSSIPTGVNDSSTESRNSLTSSKDFSTKREPFLDSCSSSSVNVDTEMKSETILELVSNQETVSTAVTPEDKVIQEHDVNVSVEHDIEVSNEHDMEASNEHDMEASNENVDENVVLILNEHDTKVSHPVPTHPDVSAECVPVEPEPKPVSSTESLVNVQLPTKDSEVETKLDTAITITTGSTTATSNEVPRRLSSPLEEPLTFSPSGKSTVDVPSVPDCEIVSGENIDLPSTVSVIVNSCNSPPSDQVPEPMDIEIPEAEIKSDEQIQAENTLPSRPELLERAELLSDTRNSAKLGLDETVVEETDLDDLPQMENSPVVYVTANPSSSDIREQESDLTLVSCKPQDLKIQPAVAENIVPISSIVLCSSISSPITEKLHEECRSKDDFTEKEQPEGVPHQDSNSALEVLVSGHKSQVQEEVSICPSKVITEESKDMVPPQNLTTLQNDLTDAKIDKPEPSSVIHICLPSVSESSTDTSVLKESQKLDKNLSPSTLPTKKPEQEDQLSHDSDEVTEAISTVLQPPPQESALSPKGVLRDDQKQNFTEEADSASVDIVIEKDIVIAEALKPEVLSCQAKEIVELTSFDHTQDIPNDHPEAVVVNAHPKADVVKVLPEPILVNSCLESVVNETPAAAVVSSHSETSNASANPETILVNAKPEAVVVSMQSEAVVFTANVVDQKVIEDNQVELQGKTSSEIKAAFVPTQIVVSKPQAMTLPATTLPTSSSSSTAVASISSSTRSATTAITNTAIVSASSGSVEGVDKGIICTVGGAAATITTTASSPIISKAVVKPREPEEVKVKIKVDASTSTRAASTATAAAIIYPSKTFTCMNSASKEDSKEKVQAIVHPAPNHSSLMMLQPQLAGDNKLLDGKMIRASNASNLATARGSRKDVQLPVLIPAPNPLRGESHVASFHPQGKPQMPNITPMQKAKLSSETSPVEIINSTKAYSVHTGSNATDTSQSVTSAPSLAPILIRPNFQPPISFTLDQQQQHHVKPNQMQNRQSIEISLPPKVEVKPNVNINVPRGVSNVIQLTKAAAANLSNKTIAVSGAQCLPVSKASPISVSLAHPLTGSAGLGNAGGTPTVFAIHPHQYHHQSAITVLPSGHKMVPIKLVTIPKQNQAQLPLQSVVGTNRSSPTILEHVNLVAATSRSSSPNSPKPKIHGNAVQSSPLNLSSVTGGNLHLVPISVSSSSATGTASPVKVLVSSPMKMQPNLLQSMMVKGQIVMANQSQTHHHPTTIRVVRPLISQDYEPPKLEPLENKLQLNPSPREPVVESGSSRAQQQQLQQPLGAIHSVMTAGDISGDKNSIYERADGVQVLDTEDTNDDELFPFEADIIHDEKDLADVLADENVRVSENGIDLDSLDGPYDLTKVGSESSRHASSNRDAHSFRSYSQLKEETCHNSNYNTSVSKDITPSAPAEASSTSGTSEDPELDKIDSPIPAIRASSPLYTYSNRSARNSHSTSESRSPSPPEPDVHGEDQEIIDCLSRSPSQPKLSPQNKPLSGVENDNDYGSPTKPDLHPDHNYGLGGGRDNSSAPTLEQLSIEIPPVDLMAMSPAAATEDSRKHTRSTRSNTRLVSPDITAFRSDTPKPTKFTNKPDALVLRNSPKPSPTGSMKTHSPGLGGIQPSTSAQASPVPNQLAVNSNSGIHPITGRNSPNIIASSLSTRGTAAGATAFINKRKRQESDSSNASKDENSEENKIDIDLNSRPGKRRCSENAAELIKACIGVEDTPKRNSSLIKKMELQDNKAKDAASGKGKKPMMSVVVEEAEDDLESVDLLNRGRSGGRSSRGSSEDRSSSRGSSVHRNTVTPKPNKEEENKDAKANSRVNNRTVSSKEMSNKSKGSGRDSPSSNLIKKDDSKQSSIGRRSNRNAPSKEKSPLALAKTRTNFRKEPVTSGVEKPATPSTSPENGNPRRKTRSSVAVGASDSMPTFKRRRISKDAKS</sequence>
<feature type="region of interest" description="Disordered" evidence="1">
    <location>
        <begin position="1032"/>
        <end position="1058"/>
    </location>
</feature>
<evidence type="ECO:0000313" key="4">
    <source>
        <dbReference type="Proteomes" id="UP000708208"/>
    </source>
</evidence>
<feature type="region of interest" description="Disordered" evidence="1">
    <location>
        <begin position="1867"/>
        <end position="1886"/>
    </location>
</feature>
<feature type="region of interest" description="Disordered" evidence="1">
    <location>
        <begin position="229"/>
        <end position="265"/>
    </location>
</feature>
<feature type="region of interest" description="Disordered" evidence="1">
    <location>
        <begin position="3304"/>
        <end position="3323"/>
    </location>
</feature>
<feature type="domain" description="Nuclear receptor coactivator 6 TRADD-N" evidence="2">
    <location>
        <begin position="21"/>
        <end position="154"/>
    </location>
</feature>
<feature type="compositionally biased region" description="Low complexity" evidence="1">
    <location>
        <begin position="3347"/>
        <end position="3361"/>
    </location>
</feature>
<accession>A0A8J2J1B7</accession>
<keyword evidence="4" id="KW-1185">Reference proteome</keyword>
<feature type="region of interest" description="Disordered" evidence="1">
    <location>
        <begin position="2056"/>
        <end position="2095"/>
    </location>
</feature>
<feature type="compositionally biased region" description="Basic and acidic residues" evidence="1">
    <location>
        <begin position="946"/>
        <end position="958"/>
    </location>
</feature>
<feature type="compositionally biased region" description="Basic and acidic residues" evidence="1">
    <location>
        <begin position="3309"/>
        <end position="3321"/>
    </location>
</feature>
<name>A0A8J2J1B7_9HEXA</name>
<feature type="compositionally biased region" description="Polar residues" evidence="1">
    <location>
        <begin position="700"/>
        <end position="716"/>
    </location>
</feature>
<feature type="region of interest" description="Disordered" evidence="1">
    <location>
        <begin position="343"/>
        <end position="376"/>
    </location>
</feature>
<feature type="compositionally biased region" description="Polar residues" evidence="1">
    <location>
        <begin position="1933"/>
        <end position="1943"/>
    </location>
</feature>
<feature type="compositionally biased region" description="Basic and acidic residues" evidence="1">
    <location>
        <begin position="1738"/>
        <end position="1749"/>
    </location>
</feature>
<proteinExistence type="predicted"/>
<feature type="compositionally biased region" description="Polar residues" evidence="1">
    <location>
        <begin position="3466"/>
        <end position="3475"/>
    </location>
</feature>
<protein>
    <recommendedName>
        <fullName evidence="2">Nuclear receptor coactivator 6 TRADD-N domain-containing protein</fullName>
    </recommendedName>
</protein>
<feature type="region of interest" description="Disordered" evidence="1">
    <location>
        <begin position="808"/>
        <end position="832"/>
    </location>
</feature>
<dbReference type="OrthoDB" id="8251779at2759"/>
<feature type="compositionally biased region" description="Low complexity" evidence="1">
    <location>
        <begin position="1032"/>
        <end position="1056"/>
    </location>
</feature>
<feature type="compositionally biased region" description="Low complexity" evidence="1">
    <location>
        <begin position="1386"/>
        <end position="1397"/>
    </location>
</feature>
<feature type="region of interest" description="Disordered" evidence="1">
    <location>
        <begin position="2405"/>
        <end position="2442"/>
    </location>
</feature>
<feature type="compositionally biased region" description="Low complexity" evidence="1">
    <location>
        <begin position="303"/>
        <end position="330"/>
    </location>
</feature>
<feature type="compositionally biased region" description="Low complexity" evidence="1">
    <location>
        <begin position="3388"/>
        <end position="3401"/>
    </location>
</feature>
<evidence type="ECO:0000256" key="1">
    <source>
        <dbReference type="SAM" id="MobiDB-lite"/>
    </source>
</evidence>
<feature type="region of interest" description="Disordered" evidence="1">
    <location>
        <begin position="1386"/>
        <end position="1471"/>
    </location>
</feature>
<feature type="region of interest" description="Disordered" evidence="1">
    <location>
        <begin position="3660"/>
        <end position="3878"/>
    </location>
</feature>
<feature type="compositionally biased region" description="Polar residues" evidence="1">
    <location>
        <begin position="3760"/>
        <end position="3788"/>
    </location>
</feature>
<feature type="region of interest" description="Disordered" evidence="1">
    <location>
        <begin position="667"/>
        <end position="765"/>
    </location>
</feature>
<organism evidence="3 4">
    <name type="scientific">Allacma fusca</name>
    <dbReference type="NCBI Taxonomy" id="39272"/>
    <lineage>
        <taxon>Eukaryota</taxon>
        <taxon>Metazoa</taxon>
        <taxon>Ecdysozoa</taxon>
        <taxon>Arthropoda</taxon>
        <taxon>Hexapoda</taxon>
        <taxon>Collembola</taxon>
        <taxon>Symphypleona</taxon>
        <taxon>Sminthuridae</taxon>
        <taxon>Allacma</taxon>
    </lineage>
</organism>
<feature type="compositionally biased region" description="Polar residues" evidence="1">
    <location>
        <begin position="3796"/>
        <end position="3807"/>
    </location>
</feature>
<feature type="compositionally biased region" description="Basic and acidic residues" evidence="1">
    <location>
        <begin position="3625"/>
        <end position="3639"/>
    </location>
</feature>
<dbReference type="InterPro" id="IPR032715">
    <property type="entry name" value="NCOA6_TRADD-N"/>
</dbReference>
<feature type="region of interest" description="Disordered" evidence="1">
    <location>
        <begin position="391"/>
        <end position="515"/>
    </location>
</feature>
<feature type="compositionally biased region" description="Polar residues" evidence="1">
    <location>
        <begin position="3560"/>
        <end position="3588"/>
    </location>
</feature>
<dbReference type="EMBL" id="CAJVCH010000003">
    <property type="protein sequence ID" value="CAG7629669.1"/>
    <property type="molecule type" value="Genomic_DNA"/>
</dbReference>
<feature type="region of interest" description="Disordered" evidence="1">
    <location>
        <begin position="3608"/>
        <end position="3648"/>
    </location>
</feature>
<comment type="caution">
    <text evidence="3">The sequence shown here is derived from an EMBL/GenBank/DDBJ whole genome shotgun (WGS) entry which is preliminary data.</text>
</comment>
<feature type="compositionally biased region" description="Polar residues" evidence="1">
    <location>
        <begin position="3336"/>
        <end position="3346"/>
    </location>
</feature>
<gene>
    <name evidence="3" type="ORF">AFUS01_LOCUS60</name>
</gene>
<feature type="region of interest" description="Disordered" evidence="1">
    <location>
        <begin position="2115"/>
        <end position="2144"/>
    </location>
</feature>
<feature type="compositionally biased region" description="Polar residues" evidence="1">
    <location>
        <begin position="1452"/>
        <end position="1464"/>
    </location>
</feature>
<feature type="compositionally biased region" description="Basic and acidic residues" evidence="1">
    <location>
        <begin position="3674"/>
        <end position="3687"/>
    </location>
</feature>
<feature type="compositionally biased region" description="Basic and acidic residues" evidence="1">
    <location>
        <begin position="993"/>
        <end position="1003"/>
    </location>
</feature>
<feature type="compositionally biased region" description="Low complexity" evidence="1">
    <location>
        <begin position="248"/>
        <end position="265"/>
    </location>
</feature>
<dbReference type="Pfam" id="PF13820">
    <property type="entry name" value="NCOA6_TRADD-N"/>
    <property type="match status" value="1"/>
</dbReference>
<reference evidence="3" key="1">
    <citation type="submission" date="2021-06" db="EMBL/GenBank/DDBJ databases">
        <authorList>
            <person name="Hodson N. C."/>
            <person name="Mongue J. A."/>
            <person name="Jaron S. K."/>
        </authorList>
    </citation>
    <scope>NUCLEOTIDE SEQUENCE</scope>
</reference>
<feature type="compositionally biased region" description="Polar residues" evidence="1">
    <location>
        <begin position="414"/>
        <end position="426"/>
    </location>
</feature>
<feature type="compositionally biased region" description="Polar residues" evidence="1">
    <location>
        <begin position="3422"/>
        <end position="3435"/>
    </location>
</feature>
<evidence type="ECO:0000313" key="3">
    <source>
        <dbReference type="EMBL" id="CAG7629669.1"/>
    </source>
</evidence>
<feature type="compositionally biased region" description="Polar residues" evidence="1">
    <location>
        <begin position="1820"/>
        <end position="1829"/>
    </location>
</feature>
<feature type="compositionally biased region" description="Low complexity" evidence="1">
    <location>
        <begin position="685"/>
        <end position="695"/>
    </location>
</feature>
<feature type="compositionally biased region" description="Low complexity" evidence="1">
    <location>
        <begin position="1944"/>
        <end position="1955"/>
    </location>
</feature>
<feature type="region of interest" description="Disordered" evidence="1">
    <location>
        <begin position="913"/>
        <end position="1003"/>
    </location>
</feature>
<feature type="compositionally biased region" description="Polar residues" evidence="1">
    <location>
        <begin position="808"/>
        <end position="822"/>
    </location>
</feature>
<dbReference type="Proteomes" id="UP000708208">
    <property type="component" value="Unassembled WGS sequence"/>
</dbReference>
<feature type="compositionally biased region" description="Basic and acidic residues" evidence="1">
    <location>
        <begin position="1429"/>
        <end position="1440"/>
    </location>
</feature>
<feature type="compositionally biased region" description="Basic and acidic residues" evidence="1">
    <location>
        <begin position="3747"/>
        <end position="3758"/>
    </location>
</feature>
<evidence type="ECO:0000259" key="2">
    <source>
        <dbReference type="Pfam" id="PF13820"/>
    </source>
</evidence>
<feature type="compositionally biased region" description="Basic and acidic residues" evidence="1">
    <location>
        <begin position="2429"/>
        <end position="2442"/>
    </location>
</feature>
<feature type="compositionally biased region" description="Polar residues" evidence="1">
    <location>
        <begin position="233"/>
        <end position="247"/>
    </location>
</feature>
<feature type="region of interest" description="Disordered" evidence="1">
    <location>
        <begin position="3184"/>
        <end position="3214"/>
    </location>
</feature>
<feature type="region of interest" description="Disordered" evidence="1">
    <location>
        <begin position="1734"/>
        <end position="1754"/>
    </location>
</feature>
<feature type="region of interest" description="Disordered" evidence="1">
    <location>
        <begin position="3336"/>
        <end position="3588"/>
    </location>
</feature>
<feature type="region of interest" description="Disordered" evidence="1">
    <location>
        <begin position="1933"/>
        <end position="1972"/>
    </location>
</feature>
<feature type="region of interest" description="Disordered" evidence="1">
    <location>
        <begin position="288"/>
        <end position="331"/>
    </location>
</feature>
<feature type="region of interest" description="Disordered" evidence="1">
    <location>
        <begin position="1784"/>
        <end position="1829"/>
    </location>
</feature>